<evidence type="ECO:0000313" key="13">
    <source>
        <dbReference type="Proteomes" id="UP000648257"/>
    </source>
</evidence>
<comment type="cofactor">
    <cofactor evidence="1 10">
        <name>pyridoxal 5'-phosphate</name>
        <dbReference type="ChEBI" id="CHEBI:597326"/>
    </cofactor>
</comment>
<evidence type="ECO:0000256" key="10">
    <source>
        <dbReference type="RuleBase" id="RU003985"/>
    </source>
</evidence>
<dbReference type="InterPro" id="IPR005856">
    <property type="entry name" value="Cys_synth"/>
</dbReference>
<evidence type="ECO:0000256" key="1">
    <source>
        <dbReference type="ARBA" id="ARBA00001933"/>
    </source>
</evidence>
<keyword evidence="8 10" id="KW-0198">Cysteine biosynthesis</keyword>
<evidence type="ECO:0000256" key="5">
    <source>
        <dbReference type="ARBA" id="ARBA00022605"/>
    </source>
</evidence>
<keyword evidence="6 10" id="KW-0808">Transferase</keyword>
<evidence type="ECO:0000256" key="2">
    <source>
        <dbReference type="ARBA" id="ARBA00004962"/>
    </source>
</evidence>
<dbReference type="Gene3D" id="3.40.50.1100">
    <property type="match status" value="2"/>
</dbReference>
<dbReference type="InterPro" id="IPR001926">
    <property type="entry name" value="TrpB-like_PALP"/>
</dbReference>
<dbReference type="InterPro" id="IPR005859">
    <property type="entry name" value="CysK"/>
</dbReference>
<comment type="similarity">
    <text evidence="3 10">Belongs to the cysteine synthase/cystathionine beta-synthase family.</text>
</comment>
<dbReference type="CDD" id="cd01561">
    <property type="entry name" value="CBS_like"/>
    <property type="match status" value="1"/>
</dbReference>
<dbReference type="PANTHER" id="PTHR10314">
    <property type="entry name" value="CYSTATHIONINE BETA-SYNTHASE"/>
    <property type="match status" value="1"/>
</dbReference>
<dbReference type="InterPro" id="IPR001216">
    <property type="entry name" value="P-phosphate_BS"/>
</dbReference>
<keyword evidence="13" id="KW-1185">Reference proteome</keyword>
<evidence type="ECO:0000256" key="7">
    <source>
        <dbReference type="ARBA" id="ARBA00022898"/>
    </source>
</evidence>
<evidence type="ECO:0000256" key="6">
    <source>
        <dbReference type="ARBA" id="ARBA00022679"/>
    </source>
</evidence>
<sequence length="339" mass="35585">MSILESLSNEDLMPIFQNNADSIGRTPLIKLNRVGDGAGATILAKIEGRNPAYSVKCRIGAAMVADAEARGLLGPGKELIEPTSGNTGIALAFVAAAKGIPLTLTMPETMSIERRKLLVAYGAKLILTEGAKGMNGAIAKAEEIRASDPERYVLLQQFKNPANPAIHEKTTGPEIWNDTEGAVDIFVAGVGTGGTITGVSRYIKQTQGKAIQTVAVEPTTSPVLTQKRNGQEIKPAPHKIQGIGAGFVPDVLDLTLVDQIEQVSNEEAVEYAQRLAKEEGILAGISCGAATAVAVRLAKLPENAGKTIVVVLPDSGERYLSSILFDGYFDANGIAIAGN</sequence>
<reference evidence="12 13" key="1">
    <citation type="submission" date="2020-08" db="EMBL/GenBank/DDBJ databases">
        <title>Novel species isolated from subtropical streams in China.</title>
        <authorList>
            <person name="Lu H."/>
        </authorList>
    </citation>
    <scope>NUCLEOTIDE SEQUENCE [LARGE SCALE GENOMIC DNA]</scope>
    <source>
        <strain evidence="12 13">KACC 16656</strain>
    </source>
</reference>
<evidence type="ECO:0000256" key="9">
    <source>
        <dbReference type="ARBA" id="ARBA00047931"/>
    </source>
</evidence>
<dbReference type="Proteomes" id="UP000648257">
    <property type="component" value="Unassembled WGS sequence"/>
</dbReference>
<comment type="pathway">
    <text evidence="2">Amino-acid biosynthesis; L-cysteine biosynthesis; L-cysteine from L-serine: step 2/2.</text>
</comment>
<comment type="caution">
    <text evidence="12">The sequence shown here is derived from an EMBL/GenBank/DDBJ whole genome shotgun (WGS) entry which is preliminary data.</text>
</comment>
<keyword evidence="5 10" id="KW-0028">Amino-acid biosynthesis</keyword>
<evidence type="ECO:0000256" key="3">
    <source>
        <dbReference type="ARBA" id="ARBA00007103"/>
    </source>
</evidence>
<dbReference type="NCBIfam" id="TIGR01139">
    <property type="entry name" value="cysK"/>
    <property type="match status" value="1"/>
</dbReference>
<evidence type="ECO:0000256" key="4">
    <source>
        <dbReference type="ARBA" id="ARBA00012681"/>
    </source>
</evidence>
<dbReference type="EC" id="2.5.1.47" evidence="4 10"/>
<dbReference type="SUPFAM" id="SSF53686">
    <property type="entry name" value="Tryptophan synthase beta subunit-like PLP-dependent enzymes"/>
    <property type="match status" value="1"/>
</dbReference>
<dbReference type="EMBL" id="JACOFW010000008">
    <property type="protein sequence ID" value="MBC3807511.1"/>
    <property type="molecule type" value="Genomic_DNA"/>
</dbReference>
<protein>
    <recommendedName>
        <fullName evidence="4 10">Cysteine synthase</fullName>
        <ecNumber evidence="4 10">2.5.1.47</ecNumber>
    </recommendedName>
</protein>
<dbReference type="Pfam" id="PF00291">
    <property type="entry name" value="PALP"/>
    <property type="match status" value="1"/>
</dbReference>
<name>A0ABR6X559_9BURK</name>
<evidence type="ECO:0000259" key="11">
    <source>
        <dbReference type="Pfam" id="PF00291"/>
    </source>
</evidence>
<proteinExistence type="inferred from homology"/>
<comment type="catalytic activity">
    <reaction evidence="9 10">
        <text>O-acetyl-L-serine + hydrogen sulfide = L-cysteine + acetate</text>
        <dbReference type="Rhea" id="RHEA:14829"/>
        <dbReference type="ChEBI" id="CHEBI:29919"/>
        <dbReference type="ChEBI" id="CHEBI:30089"/>
        <dbReference type="ChEBI" id="CHEBI:35235"/>
        <dbReference type="ChEBI" id="CHEBI:58340"/>
        <dbReference type="EC" id="2.5.1.47"/>
    </reaction>
</comment>
<dbReference type="GO" id="GO:0004124">
    <property type="term" value="F:cysteine synthase activity"/>
    <property type="evidence" value="ECO:0007669"/>
    <property type="project" value="UniProtKB-EC"/>
</dbReference>
<accession>A0ABR6X559</accession>
<feature type="domain" description="Tryptophan synthase beta chain-like PALP" evidence="11">
    <location>
        <begin position="22"/>
        <end position="314"/>
    </location>
</feature>
<evidence type="ECO:0000313" key="12">
    <source>
        <dbReference type="EMBL" id="MBC3807511.1"/>
    </source>
</evidence>
<dbReference type="NCBIfam" id="TIGR01136">
    <property type="entry name" value="cysKM"/>
    <property type="match status" value="1"/>
</dbReference>
<dbReference type="InterPro" id="IPR036052">
    <property type="entry name" value="TrpB-like_PALP_sf"/>
</dbReference>
<organism evidence="12 13">
    <name type="scientific">Undibacterium seohonense</name>
    <dbReference type="NCBI Taxonomy" id="1344950"/>
    <lineage>
        <taxon>Bacteria</taxon>
        <taxon>Pseudomonadati</taxon>
        <taxon>Pseudomonadota</taxon>
        <taxon>Betaproteobacteria</taxon>
        <taxon>Burkholderiales</taxon>
        <taxon>Oxalobacteraceae</taxon>
        <taxon>Undibacterium</taxon>
    </lineage>
</organism>
<dbReference type="PROSITE" id="PS00901">
    <property type="entry name" value="CYS_SYNTHASE"/>
    <property type="match status" value="1"/>
</dbReference>
<evidence type="ECO:0000256" key="8">
    <source>
        <dbReference type="ARBA" id="ARBA00023192"/>
    </source>
</evidence>
<dbReference type="InterPro" id="IPR050214">
    <property type="entry name" value="Cys_Synth/Cystath_Beta-Synth"/>
</dbReference>
<gene>
    <name evidence="12" type="primary">cysK</name>
    <name evidence="12" type="ORF">H8K52_09160</name>
</gene>
<keyword evidence="7 10" id="KW-0663">Pyridoxal phosphate</keyword>